<evidence type="ECO:0000313" key="12">
    <source>
        <dbReference type="EMBL" id="CUO84638.1"/>
    </source>
</evidence>
<dbReference type="EMBL" id="CYYC01000001">
    <property type="protein sequence ID" value="CUM75908.1"/>
    <property type="molecule type" value="Genomic_DNA"/>
</dbReference>
<reference evidence="13 14" key="1">
    <citation type="submission" date="2015-09" db="EMBL/GenBank/DDBJ databases">
        <authorList>
            <consortium name="Pathogen Informatics"/>
        </authorList>
    </citation>
    <scope>NUCLEOTIDE SEQUENCE [LARGE SCALE GENOMIC DNA]</scope>
    <source>
        <strain evidence="12 14">2789STDY5834835</strain>
        <strain evidence="11 13">2789STDY5834966</strain>
    </source>
</reference>
<keyword evidence="7 9" id="KW-0862">Zinc</keyword>
<protein>
    <recommendedName>
        <fullName evidence="10">M18 family aminopeptidase</fullName>
        <ecNumber evidence="10">3.4.11.-</ecNumber>
    </recommendedName>
</protein>
<proteinExistence type="inferred from homology"/>
<dbReference type="SUPFAM" id="SSF53187">
    <property type="entry name" value="Zn-dependent exopeptidases"/>
    <property type="match status" value="1"/>
</dbReference>
<evidence type="ECO:0000256" key="10">
    <source>
        <dbReference type="RuleBase" id="RU004387"/>
    </source>
</evidence>
<dbReference type="GO" id="GO:0005737">
    <property type="term" value="C:cytoplasm"/>
    <property type="evidence" value="ECO:0007669"/>
    <property type="project" value="UniProtKB-ARBA"/>
</dbReference>
<dbReference type="Proteomes" id="UP000095679">
    <property type="component" value="Unassembled WGS sequence"/>
</dbReference>
<keyword evidence="6 9" id="KW-0378">Hydrolase</keyword>
<dbReference type="GO" id="GO:0006508">
    <property type="term" value="P:proteolysis"/>
    <property type="evidence" value="ECO:0007669"/>
    <property type="project" value="UniProtKB-KW"/>
</dbReference>
<comment type="cofactor">
    <cofactor evidence="1 10">
        <name>Zn(2+)</name>
        <dbReference type="ChEBI" id="CHEBI:29105"/>
    </cofactor>
</comment>
<organism evidence="11 13">
    <name type="scientific">Anaerobutyricum hallii</name>
    <dbReference type="NCBI Taxonomy" id="39488"/>
    <lineage>
        <taxon>Bacteria</taxon>
        <taxon>Bacillati</taxon>
        <taxon>Bacillota</taxon>
        <taxon>Clostridia</taxon>
        <taxon>Lachnospirales</taxon>
        <taxon>Lachnospiraceae</taxon>
        <taxon>Anaerobutyricum</taxon>
    </lineage>
</organism>
<dbReference type="Proteomes" id="UP000095390">
    <property type="component" value="Unassembled WGS sequence"/>
</dbReference>
<evidence type="ECO:0000256" key="2">
    <source>
        <dbReference type="ARBA" id="ARBA00008290"/>
    </source>
</evidence>
<evidence type="ECO:0000256" key="3">
    <source>
        <dbReference type="ARBA" id="ARBA00022438"/>
    </source>
</evidence>
<dbReference type="OrthoDB" id="9764268at2"/>
<dbReference type="PRINTS" id="PR00932">
    <property type="entry name" value="AMINO1PTASE"/>
</dbReference>
<accession>A0A173RF14</accession>
<evidence type="ECO:0000256" key="1">
    <source>
        <dbReference type="ARBA" id="ARBA00001947"/>
    </source>
</evidence>
<dbReference type="SUPFAM" id="SSF101821">
    <property type="entry name" value="Aminopeptidase/glucanase lid domain"/>
    <property type="match status" value="1"/>
</dbReference>
<dbReference type="GO" id="GO:0008237">
    <property type="term" value="F:metallopeptidase activity"/>
    <property type="evidence" value="ECO:0007669"/>
    <property type="project" value="UniProtKB-KW"/>
</dbReference>
<keyword evidence="4 9" id="KW-0645">Protease</keyword>
<dbReference type="PANTHER" id="PTHR28570:SF3">
    <property type="entry name" value="ASPARTYL AMINOPEPTIDASE"/>
    <property type="match status" value="1"/>
</dbReference>
<dbReference type="PANTHER" id="PTHR28570">
    <property type="entry name" value="ASPARTYL AMINOPEPTIDASE"/>
    <property type="match status" value="1"/>
</dbReference>
<evidence type="ECO:0000313" key="11">
    <source>
        <dbReference type="EMBL" id="CUM75908.1"/>
    </source>
</evidence>
<dbReference type="EC" id="3.4.11.-" evidence="10"/>
<evidence type="ECO:0000256" key="6">
    <source>
        <dbReference type="ARBA" id="ARBA00022801"/>
    </source>
</evidence>
<keyword evidence="5 9" id="KW-0479">Metal-binding</keyword>
<dbReference type="GO" id="GO:0004177">
    <property type="term" value="F:aminopeptidase activity"/>
    <property type="evidence" value="ECO:0007669"/>
    <property type="project" value="UniProtKB-KW"/>
</dbReference>
<dbReference type="NCBIfam" id="NF002759">
    <property type="entry name" value="PRK02813.1"/>
    <property type="match status" value="1"/>
</dbReference>
<dbReference type="InterPro" id="IPR001948">
    <property type="entry name" value="Peptidase_M18"/>
</dbReference>
<evidence type="ECO:0000313" key="13">
    <source>
        <dbReference type="Proteomes" id="UP000095390"/>
    </source>
</evidence>
<dbReference type="Gene3D" id="3.40.630.10">
    <property type="entry name" value="Zn peptidases"/>
    <property type="match status" value="1"/>
</dbReference>
<dbReference type="Pfam" id="PF02127">
    <property type="entry name" value="Peptidase_M18"/>
    <property type="match status" value="1"/>
</dbReference>
<dbReference type="GO" id="GO:0008270">
    <property type="term" value="F:zinc ion binding"/>
    <property type="evidence" value="ECO:0007669"/>
    <property type="project" value="InterPro"/>
</dbReference>
<gene>
    <name evidence="11" type="primary">apeB</name>
    <name evidence="12" type="ORF">ERS852450_02537</name>
    <name evidence="11" type="ORF">ERS852578_00043</name>
</gene>
<evidence type="ECO:0000313" key="14">
    <source>
        <dbReference type="Proteomes" id="UP000095679"/>
    </source>
</evidence>
<sequence>MNVLTECLAQGTSPVGVVSFAKEYLKQQGFEELYYNKMISPKENSKYYIAPFPDVLFAFTTGAGKEMIQSLRMAFAHVDQPCFKVKGKPDFKSMGCAMLNVEVYGGMMDHTWFDRPLGLAGTIVLKGEDVFNPIEVTYDSKRPVALIPGLAIHMQREANNGWKIDRQKELMPLMGLANGRWTEDAFLHFLAEELSVDESEILSYDLNLYNYDQPQLCGVKEEILCSPRIDNLASVSALLESLTDGERESGINLIGLFNHEEVGSFTKSGADSALLPGILERILSGMGCSKEQIDISLAQSYYLSVDGAHAAHPNYTDRCDMTTRAYMGQGVTVKVSGTQKYASDCKMYAILKGLSEKYDILLQEINDRNTIRGGTTLGPMIGSHLPMAGCDLGIPMLAMHSARETMAMVDYVSLCQLVTAFFAE</sequence>
<dbReference type="Gene3D" id="2.30.250.10">
    <property type="entry name" value="Aminopeptidase i, Domain 2"/>
    <property type="match status" value="1"/>
</dbReference>
<keyword evidence="8 9" id="KW-0482">Metalloprotease</keyword>
<keyword evidence="3 9" id="KW-0031">Aminopeptidase</keyword>
<dbReference type="InterPro" id="IPR023358">
    <property type="entry name" value="Peptidase_M18_dom2"/>
</dbReference>
<evidence type="ECO:0000256" key="5">
    <source>
        <dbReference type="ARBA" id="ARBA00022723"/>
    </source>
</evidence>
<dbReference type="AlphaFoldDB" id="A0A173RF14"/>
<dbReference type="RefSeq" id="WP_055182004.1">
    <property type="nucleotide sequence ID" value="NZ_BLYK01000043.1"/>
</dbReference>
<evidence type="ECO:0000256" key="8">
    <source>
        <dbReference type="ARBA" id="ARBA00023049"/>
    </source>
</evidence>
<evidence type="ECO:0000256" key="9">
    <source>
        <dbReference type="RuleBase" id="RU004386"/>
    </source>
</evidence>
<evidence type="ECO:0000256" key="4">
    <source>
        <dbReference type="ARBA" id="ARBA00022670"/>
    </source>
</evidence>
<comment type="similarity">
    <text evidence="2 9">Belongs to the peptidase M18 family.</text>
</comment>
<dbReference type="EMBL" id="CYZL01000027">
    <property type="protein sequence ID" value="CUO84638.1"/>
    <property type="molecule type" value="Genomic_DNA"/>
</dbReference>
<evidence type="ECO:0000256" key="7">
    <source>
        <dbReference type="ARBA" id="ARBA00022833"/>
    </source>
</evidence>
<name>A0A173RF14_9FIRM</name>